<dbReference type="Proteomes" id="UP000823775">
    <property type="component" value="Unassembled WGS sequence"/>
</dbReference>
<dbReference type="EMBL" id="JACEIK010001976">
    <property type="protein sequence ID" value="MCD7473463.1"/>
    <property type="molecule type" value="Genomic_DNA"/>
</dbReference>
<feature type="region of interest" description="Disordered" evidence="1">
    <location>
        <begin position="64"/>
        <end position="109"/>
    </location>
</feature>
<name>A0ABS8TS00_DATST</name>
<evidence type="ECO:0000313" key="2">
    <source>
        <dbReference type="EMBL" id="MCD7473463.1"/>
    </source>
</evidence>
<comment type="caution">
    <text evidence="2">The sequence shown here is derived from an EMBL/GenBank/DDBJ whole genome shotgun (WGS) entry which is preliminary data.</text>
</comment>
<proteinExistence type="predicted"/>
<evidence type="ECO:0000313" key="3">
    <source>
        <dbReference type="Proteomes" id="UP000823775"/>
    </source>
</evidence>
<keyword evidence="3" id="KW-1185">Reference proteome</keyword>
<sequence length="109" mass="12002">MSLPSVQNLPIPTLSPSPLTYPFLFPIVSETCKPLTSFPSLYYPYSLTIAPHLPKLSSSHLLFSRNPPHHSSAKPISSIPKSADSAAHPLKSSSEQSLVNKLRQNRRLI</sequence>
<protein>
    <submittedName>
        <fullName evidence="2">Uncharacterized protein</fullName>
    </submittedName>
</protein>
<evidence type="ECO:0000256" key="1">
    <source>
        <dbReference type="SAM" id="MobiDB-lite"/>
    </source>
</evidence>
<accession>A0ABS8TS00</accession>
<organism evidence="2 3">
    <name type="scientific">Datura stramonium</name>
    <name type="common">Jimsonweed</name>
    <name type="synonym">Common thornapple</name>
    <dbReference type="NCBI Taxonomy" id="4076"/>
    <lineage>
        <taxon>Eukaryota</taxon>
        <taxon>Viridiplantae</taxon>
        <taxon>Streptophyta</taxon>
        <taxon>Embryophyta</taxon>
        <taxon>Tracheophyta</taxon>
        <taxon>Spermatophyta</taxon>
        <taxon>Magnoliopsida</taxon>
        <taxon>eudicotyledons</taxon>
        <taxon>Gunneridae</taxon>
        <taxon>Pentapetalae</taxon>
        <taxon>asterids</taxon>
        <taxon>lamiids</taxon>
        <taxon>Solanales</taxon>
        <taxon>Solanaceae</taxon>
        <taxon>Solanoideae</taxon>
        <taxon>Datureae</taxon>
        <taxon>Datura</taxon>
    </lineage>
</organism>
<gene>
    <name evidence="2" type="ORF">HAX54_015337</name>
</gene>
<reference evidence="2 3" key="1">
    <citation type="journal article" date="2021" name="BMC Genomics">
        <title>Datura genome reveals duplications of psychoactive alkaloid biosynthetic genes and high mutation rate following tissue culture.</title>
        <authorList>
            <person name="Rajewski A."/>
            <person name="Carter-House D."/>
            <person name="Stajich J."/>
            <person name="Litt A."/>
        </authorList>
    </citation>
    <scope>NUCLEOTIDE SEQUENCE [LARGE SCALE GENOMIC DNA]</scope>
    <source>
        <strain evidence="2">AR-01</strain>
    </source>
</reference>
<feature type="compositionally biased region" description="Low complexity" evidence="1">
    <location>
        <begin position="73"/>
        <end position="83"/>
    </location>
</feature>